<dbReference type="InterPro" id="IPR000836">
    <property type="entry name" value="PRTase_dom"/>
</dbReference>
<keyword evidence="2" id="KW-0328">Glycosyltransferase</keyword>
<dbReference type="RefSeq" id="WP_163383109.1">
    <property type="nucleotide sequence ID" value="NZ_JAUFQS010000047.1"/>
</dbReference>
<gene>
    <name evidence="2" type="ORF">QWZ15_21455</name>
</gene>
<protein>
    <submittedName>
        <fullName evidence="2">Phosphoribosyltransferase</fullName>
    </submittedName>
</protein>
<proteinExistence type="predicted"/>
<organism evidence="2 3">
    <name type="scientific">Cyclobacterium jeungdonense</name>
    <dbReference type="NCBI Taxonomy" id="708087"/>
    <lineage>
        <taxon>Bacteria</taxon>
        <taxon>Pseudomonadati</taxon>
        <taxon>Bacteroidota</taxon>
        <taxon>Cytophagia</taxon>
        <taxon>Cytophagales</taxon>
        <taxon>Cyclobacteriaceae</taxon>
        <taxon>Cyclobacterium</taxon>
    </lineage>
</organism>
<dbReference type="InterPro" id="IPR029057">
    <property type="entry name" value="PRTase-like"/>
</dbReference>
<evidence type="ECO:0000313" key="3">
    <source>
        <dbReference type="Proteomes" id="UP001236663"/>
    </source>
</evidence>
<dbReference type="EMBL" id="JAUFQS010000047">
    <property type="protein sequence ID" value="MDN3690401.1"/>
    <property type="molecule type" value="Genomic_DNA"/>
</dbReference>
<dbReference type="Proteomes" id="UP001236663">
    <property type="component" value="Unassembled WGS sequence"/>
</dbReference>
<dbReference type="SUPFAM" id="SSF53271">
    <property type="entry name" value="PRTase-like"/>
    <property type="match status" value="1"/>
</dbReference>
<dbReference type="GO" id="GO:0016757">
    <property type="term" value="F:glycosyltransferase activity"/>
    <property type="evidence" value="ECO:0007669"/>
    <property type="project" value="UniProtKB-KW"/>
</dbReference>
<dbReference type="Pfam" id="PF00156">
    <property type="entry name" value="Pribosyltran"/>
    <property type="match status" value="1"/>
</dbReference>
<name>A0ABT8CD13_9BACT</name>
<keyword evidence="2" id="KW-0808">Transferase</keyword>
<comment type="caution">
    <text evidence="2">The sequence shown here is derived from an EMBL/GenBank/DDBJ whole genome shotgun (WGS) entry which is preliminary data.</text>
</comment>
<dbReference type="Gene3D" id="3.40.50.2020">
    <property type="match status" value="1"/>
</dbReference>
<accession>A0ABT8CD13</accession>
<feature type="domain" description="Phosphoribosyltransferase" evidence="1">
    <location>
        <begin position="20"/>
        <end position="109"/>
    </location>
</feature>
<dbReference type="CDD" id="cd06223">
    <property type="entry name" value="PRTases_typeI"/>
    <property type="match status" value="1"/>
</dbReference>
<evidence type="ECO:0000313" key="2">
    <source>
        <dbReference type="EMBL" id="MDN3690401.1"/>
    </source>
</evidence>
<keyword evidence="3" id="KW-1185">Reference proteome</keyword>
<reference evidence="3" key="1">
    <citation type="journal article" date="2019" name="Int. J. Syst. Evol. Microbiol.">
        <title>The Global Catalogue of Microorganisms (GCM) 10K type strain sequencing project: providing services to taxonomists for standard genome sequencing and annotation.</title>
        <authorList>
            <consortium name="The Broad Institute Genomics Platform"/>
            <consortium name="The Broad Institute Genome Sequencing Center for Infectious Disease"/>
            <person name="Wu L."/>
            <person name="Ma J."/>
        </authorList>
    </citation>
    <scope>NUCLEOTIDE SEQUENCE [LARGE SCALE GENOMIC DNA]</scope>
    <source>
        <strain evidence="3">CECT 7706</strain>
    </source>
</reference>
<sequence length="140" mass="15576">MTQKLEITFDAISEALHAFDFPEIDMVLGIGRGGTSPACMIAHQLGAALKIVRISYRNDNNEPIYESPVTLTDFNWDFFSHNRILIVDDVSVTGITLATVKEKLSGHEVYTFVLKGIADFVLFPKVKSCVAWPWKDAIDG</sequence>
<evidence type="ECO:0000259" key="1">
    <source>
        <dbReference type="Pfam" id="PF00156"/>
    </source>
</evidence>